<name>A0A4C1ZX98_EUMVA</name>
<protein>
    <submittedName>
        <fullName evidence="1">Uncharacterized protein</fullName>
    </submittedName>
</protein>
<accession>A0A4C1ZX98</accession>
<sequence>MPVIYKRTDGRTNGHDETIRALFFDIFARNLNEVKLKHSLFVYKNTDSPSVPITDTLALRFASCRKLGTDVCGGPRWRLGLKLQYTAAHCACSKLRPTASSAFGRPERAVGGGFRYRRFGSYRRQDCNDDADPSRLAAGLSSPRFSPDETWTREARFITLNALKYDDGWLITLITSVN</sequence>
<evidence type="ECO:0000313" key="2">
    <source>
        <dbReference type="Proteomes" id="UP000299102"/>
    </source>
</evidence>
<keyword evidence="2" id="KW-1185">Reference proteome</keyword>
<reference evidence="1 2" key="1">
    <citation type="journal article" date="2019" name="Commun. Biol.">
        <title>The bagworm genome reveals a unique fibroin gene that provides high tensile strength.</title>
        <authorList>
            <person name="Kono N."/>
            <person name="Nakamura H."/>
            <person name="Ohtoshi R."/>
            <person name="Tomita M."/>
            <person name="Numata K."/>
            <person name="Arakawa K."/>
        </authorList>
    </citation>
    <scope>NUCLEOTIDE SEQUENCE [LARGE SCALE GENOMIC DNA]</scope>
</reference>
<organism evidence="1 2">
    <name type="scientific">Eumeta variegata</name>
    <name type="common">Bagworm moth</name>
    <name type="synonym">Eumeta japonica</name>
    <dbReference type="NCBI Taxonomy" id="151549"/>
    <lineage>
        <taxon>Eukaryota</taxon>
        <taxon>Metazoa</taxon>
        <taxon>Ecdysozoa</taxon>
        <taxon>Arthropoda</taxon>
        <taxon>Hexapoda</taxon>
        <taxon>Insecta</taxon>
        <taxon>Pterygota</taxon>
        <taxon>Neoptera</taxon>
        <taxon>Endopterygota</taxon>
        <taxon>Lepidoptera</taxon>
        <taxon>Glossata</taxon>
        <taxon>Ditrysia</taxon>
        <taxon>Tineoidea</taxon>
        <taxon>Psychidae</taxon>
        <taxon>Oiketicinae</taxon>
        <taxon>Eumeta</taxon>
    </lineage>
</organism>
<gene>
    <name evidence="1" type="ORF">EVAR_89801_1</name>
</gene>
<comment type="caution">
    <text evidence="1">The sequence shown here is derived from an EMBL/GenBank/DDBJ whole genome shotgun (WGS) entry which is preliminary data.</text>
</comment>
<proteinExistence type="predicted"/>
<dbReference type="Proteomes" id="UP000299102">
    <property type="component" value="Unassembled WGS sequence"/>
</dbReference>
<dbReference type="EMBL" id="BGZK01002377">
    <property type="protein sequence ID" value="GBP93451.1"/>
    <property type="molecule type" value="Genomic_DNA"/>
</dbReference>
<evidence type="ECO:0000313" key="1">
    <source>
        <dbReference type="EMBL" id="GBP93451.1"/>
    </source>
</evidence>
<dbReference type="AlphaFoldDB" id="A0A4C1ZX98"/>